<evidence type="ECO:0000256" key="8">
    <source>
        <dbReference type="SAM" id="SignalP"/>
    </source>
</evidence>
<dbReference type="Pfam" id="PF01833">
    <property type="entry name" value="TIG"/>
    <property type="match status" value="6"/>
</dbReference>
<dbReference type="Gene3D" id="3.10.450.490">
    <property type="match status" value="1"/>
</dbReference>
<dbReference type="Pfam" id="PF07504">
    <property type="entry name" value="FTP"/>
    <property type="match status" value="1"/>
</dbReference>
<evidence type="ECO:0000256" key="4">
    <source>
        <dbReference type="ARBA" id="ARBA00022729"/>
    </source>
</evidence>
<dbReference type="RefSeq" id="WP_305004691.1">
    <property type="nucleotide sequence ID" value="NZ_JAUQSY010000001.1"/>
</dbReference>
<dbReference type="EMBL" id="JAUQSY010000001">
    <property type="protein sequence ID" value="MDO7873376.1"/>
    <property type="molecule type" value="Genomic_DNA"/>
</dbReference>
<feature type="domain" description="IPT/TIG" evidence="9">
    <location>
        <begin position="568"/>
        <end position="647"/>
    </location>
</feature>
<dbReference type="SMART" id="SM00429">
    <property type="entry name" value="IPT"/>
    <property type="match status" value="5"/>
</dbReference>
<evidence type="ECO:0000256" key="7">
    <source>
        <dbReference type="ARBA" id="ARBA00023049"/>
    </source>
</evidence>
<dbReference type="InterPro" id="IPR050728">
    <property type="entry name" value="Zinc_Metalloprotease_M4"/>
</dbReference>
<keyword evidence="7" id="KW-0482">Metalloprotease</keyword>
<dbReference type="InterPro" id="IPR013856">
    <property type="entry name" value="Peptidase_M4_domain"/>
</dbReference>
<dbReference type="CDD" id="cd09597">
    <property type="entry name" value="M4_TLP"/>
    <property type="match status" value="1"/>
</dbReference>
<keyword evidence="3" id="KW-0479">Metal-binding</keyword>
<feature type="domain" description="IPT/TIG" evidence="9">
    <location>
        <begin position="652"/>
        <end position="729"/>
    </location>
</feature>
<dbReference type="InterPro" id="IPR026444">
    <property type="entry name" value="Secre_tail"/>
</dbReference>
<dbReference type="PANTHER" id="PTHR33794:SF1">
    <property type="entry name" value="BACILLOLYSIN"/>
    <property type="match status" value="1"/>
</dbReference>
<feature type="domain" description="IPT/TIG" evidence="9">
    <location>
        <begin position="809"/>
        <end position="887"/>
    </location>
</feature>
<dbReference type="InterPro" id="IPR027268">
    <property type="entry name" value="Peptidase_M4/M1_CTD_sf"/>
</dbReference>
<evidence type="ECO:0000256" key="6">
    <source>
        <dbReference type="ARBA" id="ARBA00022833"/>
    </source>
</evidence>
<gene>
    <name evidence="10" type="ORF">Q5H93_01440</name>
</gene>
<evidence type="ECO:0000259" key="9">
    <source>
        <dbReference type="SMART" id="SM00429"/>
    </source>
</evidence>
<reference evidence="10" key="1">
    <citation type="submission" date="2023-07" db="EMBL/GenBank/DDBJ databases">
        <authorList>
            <person name="Kim M.K."/>
        </authorList>
    </citation>
    <scope>NUCLEOTIDE SEQUENCE</scope>
    <source>
        <strain evidence="10">ASUV-10-1</strain>
    </source>
</reference>
<dbReference type="Pfam" id="PF02868">
    <property type="entry name" value="Peptidase_M4_C"/>
    <property type="match status" value="1"/>
</dbReference>
<keyword evidence="5" id="KW-0378">Hydrolase</keyword>
<accession>A0ABT9B534</accession>
<dbReference type="Gene3D" id="2.60.40.10">
    <property type="entry name" value="Immunoglobulins"/>
    <property type="match status" value="6"/>
</dbReference>
<evidence type="ECO:0000313" key="10">
    <source>
        <dbReference type="EMBL" id="MDO7873376.1"/>
    </source>
</evidence>
<comment type="similarity">
    <text evidence="1">Belongs to the peptidase M4 family.</text>
</comment>
<evidence type="ECO:0000256" key="1">
    <source>
        <dbReference type="ARBA" id="ARBA00009388"/>
    </source>
</evidence>
<name>A0ABT9B534_9BACT</name>
<evidence type="ECO:0000313" key="11">
    <source>
        <dbReference type="Proteomes" id="UP001176429"/>
    </source>
</evidence>
<sequence length="1828" mass="185579">MMTPLTSWLNHKLALLTVLLLAAGPALAQAPPAARPAPSRAAAELAEDGTPFLIRLPAASQPPAGERQRVLREQLALGAGEELRLLRHETDPLGFSHERFQQYYKGVKVEHGQFSTHERNGRIELLSGELKRPAAGLRVRPALSEAVALQRALAIVGARRYKWQDAAEEAGLRARTGNPRASYQPKGELVLVGDFRQPAAGRALRLAWKFDVYAQAPISRDLLYVDAASGELLLRDAIIKHLDAPGTLATKYLGTRTSTTEAFAGGYRLRETTRGKGVTTLNAKRSTNLAAAVDFVDQDNNWTAAEYDNAAMDNVAFDAHIGAQATQDYWVTQHGRDSYDDKGTVLLSYVHYDANLANAMWDGAEMLYGDGGGIFRPLTAVDICGHEIGHAVCGATAGLIYSNESGALNEGFSDIWGACVEHHLDPTKQTWKIGEDISFGGGALRTMSNPNAESNPDTYLGTHWYTGPGDNGGVHHNSGVLNFWFYLLSQGGSGSNDFGTAYAVPGIGITKAAHVAYRAERLYLGPSSNYAAASKATLQAALDLFGFGSGEVAAVAQAWRAVGLGQAAPTIGGLAPGSGAVGTVVLITGTNLSSATQVTFNGVPAAAGTLVSATQLSVVVQAGATTGPVTVTTPGGAASSPGVFTVTGTGPAPTISSYAPAAGQRTGATVVITGTNLAATSAVTIGGVGASFVINSPTQLTLTVPATAPGGPLRVLTPGGAAAAPFAVLPYLSGFAPASGAVGAVVTLAGTSLANVLSVKFGAQYATFTNNTATSLTATVPVGAVTAPITVRTAVATATSLTDFVVNPSLTISSFAPAGGAVGARVTVRGAGFTGATAFTFNGVAAAFTVASDTEIWATVPAGASTGRLRVTAPLGPGTSGSDFVVFVPGAPLISSFVPAYGTVGRVVTLTGSNFTGSTEVRFNGVPAVSFSVASGSSLTATVPAGASTGPISVRNAAGTGQSLTDFRVVPVPPNDLCTAPNLPVLACGVPLDGSTLGASRTGDPSGTCTESIDAAGGVFYRFVGTGNQVSINTCGTGPKYDGKLFVFTGTCGSYQCVGGDDDGCGGFSTGAVVTFASTAGTNYLVYVAGWSDKEGDFTIEAVCTVPPVILSFAPGSGPVGTAVTLRGQGLAGTTEVTFNGTVAPAFTVTSDSTLTVTVPAGASTGLVRLSTPVGAAVSSTPYTVTAPDLTVSTPLQLPGGTFNHVTILSGGNLDLRAPLVVEGVLRVADGGRLSLGCQPITGPGSFVVEAGGGIIGICDAAGLTMAGNAGAVRVAGLRTYSDDATYHYVTDGVADQVTGPGLPARVRQLITGSDGPRILLSQPLAVRQVLRLASDLHTNGHALTLLSDSAGTALVVNTGGVLQGAATVQRWIRPSANAGPGYRHYASPVGGATVASLATPGFVPVVNAAYNAATVPGLITPFPTVFGYDESRLATSPATSLSAFDKGWTSPAAVGEGLTVGRGYTVHLAPPAKVALTGPLHNGDYTLTLPRSAGPLAAEAGWHLLGNPYPAPLDWSLVAPADRAGLDASIYVFESSGPYTGTFRSYLNGIGGGSPLVASGQGFWVRVSAGQPAASLTFRNSQRRTTFADQATFRRPAADLRPQLHLTVRGAGTHDDTFLYAEAGATLAAEPAFDATKLPNPSGLNLASLAGGQALAIQGLPLALGAETVIPLTLAVPAAGSYTFEVAGLANFGATRVYLRDAATGAQQLLTPGATYACTVPLAGAGRARFALVLAPAGALATAVSPAAGAGQVFPNPSTGRFTVRRPAAAAAGPLRAELLNGLGQVVLTATIDGPAAELDARPLARGVYVLRLTGEAGTHTLRVVLE</sequence>
<dbReference type="InterPro" id="IPR011096">
    <property type="entry name" value="FTP_domain"/>
</dbReference>
<evidence type="ECO:0000256" key="3">
    <source>
        <dbReference type="ARBA" id="ARBA00022723"/>
    </source>
</evidence>
<comment type="caution">
    <text evidence="10">The sequence shown here is derived from an EMBL/GenBank/DDBJ whole genome shotgun (WGS) entry which is preliminary data.</text>
</comment>
<dbReference type="CDD" id="cd00102">
    <property type="entry name" value="IPT"/>
    <property type="match status" value="3"/>
</dbReference>
<dbReference type="SUPFAM" id="SSF81296">
    <property type="entry name" value="E set domains"/>
    <property type="match status" value="6"/>
</dbReference>
<dbReference type="Gene3D" id="3.10.170.10">
    <property type="match status" value="1"/>
</dbReference>
<keyword evidence="2" id="KW-0645">Protease</keyword>
<organism evidence="10 11">
    <name type="scientific">Hymenobacter aranciens</name>
    <dbReference type="NCBI Taxonomy" id="3063996"/>
    <lineage>
        <taxon>Bacteria</taxon>
        <taxon>Pseudomonadati</taxon>
        <taxon>Bacteroidota</taxon>
        <taxon>Cytophagia</taxon>
        <taxon>Cytophagales</taxon>
        <taxon>Hymenobacteraceae</taxon>
        <taxon>Hymenobacter</taxon>
    </lineage>
</organism>
<proteinExistence type="inferred from homology"/>
<evidence type="ECO:0000256" key="5">
    <source>
        <dbReference type="ARBA" id="ARBA00022801"/>
    </source>
</evidence>
<dbReference type="InterPro" id="IPR002909">
    <property type="entry name" value="IPT_dom"/>
</dbReference>
<dbReference type="CDD" id="cd00603">
    <property type="entry name" value="IPT_PCSR"/>
    <property type="match status" value="1"/>
</dbReference>
<feature type="signal peptide" evidence="8">
    <location>
        <begin position="1"/>
        <end position="28"/>
    </location>
</feature>
<dbReference type="SUPFAM" id="SSF55486">
    <property type="entry name" value="Metalloproteases ('zincins'), catalytic domain"/>
    <property type="match status" value="1"/>
</dbReference>
<feature type="chain" id="PRO_5046706035" evidence="8">
    <location>
        <begin position="29"/>
        <end position="1828"/>
    </location>
</feature>
<dbReference type="InterPro" id="IPR001570">
    <property type="entry name" value="Peptidase_M4_C_domain"/>
</dbReference>
<dbReference type="Pfam" id="PF01447">
    <property type="entry name" value="Peptidase_M4"/>
    <property type="match status" value="1"/>
</dbReference>
<dbReference type="NCBIfam" id="TIGR04183">
    <property type="entry name" value="Por_Secre_tail"/>
    <property type="match status" value="1"/>
</dbReference>
<dbReference type="InterPro" id="IPR023612">
    <property type="entry name" value="Peptidase_M4"/>
</dbReference>
<keyword evidence="11" id="KW-1185">Reference proteome</keyword>
<dbReference type="PRINTS" id="PR00730">
    <property type="entry name" value="THERMOLYSIN"/>
</dbReference>
<dbReference type="PANTHER" id="PTHR33794">
    <property type="entry name" value="BACILLOLYSIN"/>
    <property type="match status" value="1"/>
</dbReference>
<feature type="domain" description="IPT/TIG" evidence="9">
    <location>
        <begin position="1107"/>
        <end position="1186"/>
    </location>
</feature>
<feature type="domain" description="IPT/TIG" evidence="9">
    <location>
        <begin position="891"/>
        <end position="970"/>
    </location>
</feature>
<protein>
    <submittedName>
        <fullName evidence="10">M4 family metallopeptidase</fullName>
    </submittedName>
</protein>
<dbReference type="InterPro" id="IPR013783">
    <property type="entry name" value="Ig-like_fold"/>
</dbReference>
<dbReference type="InterPro" id="IPR014756">
    <property type="entry name" value="Ig_E-set"/>
</dbReference>
<dbReference type="Proteomes" id="UP001176429">
    <property type="component" value="Unassembled WGS sequence"/>
</dbReference>
<evidence type="ECO:0000256" key="2">
    <source>
        <dbReference type="ARBA" id="ARBA00022670"/>
    </source>
</evidence>
<dbReference type="Gene3D" id="1.10.390.10">
    <property type="entry name" value="Neutral Protease Domain 2"/>
    <property type="match status" value="1"/>
</dbReference>
<keyword evidence="4 8" id="KW-0732">Signal</keyword>
<keyword evidence="6" id="KW-0862">Zinc</keyword>